<dbReference type="Proteomes" id="UP001177003">
    <property type="component" value="Chromosome 8"/>
</dbReference>
<name>A0AA35ZUW8_LACSI</name>
<evidence type="ECO:0000256" key="1">
    <source>
        <dbReference type="SAM" id="Phobius"/>
    </source>
</evidence>
<evidence type="ECO:0000313" key="2">
    <source>
        <dbReference type="EMBL" id="CAI9299340.1"/>
    </source>
</evidence>
<feature type="transmembrane region" description="Helical" evidence="1">
    <location>
        <begin position="20"/>
        <end position="40"/>
    </location>
</feature>
<organism evidence="2 3">
    <name type="scientific">Lactuca saligna</name>
    <name type="common">Willowleaf lettuce</name>
    <dbReference type="NCBI Taxonomy" id="75948"/>
    <lineage>
        <taxon>Eukaryota</taxon>
        <taxon>Viridiplantae</taxon>
        <taxon>Streptophyta</taxon>
        <taxon>Embryophyta</taxon>
        <taxon>Tracheophyta</taxon>
        <taxon>Spermatophyta</taxon>
        <taxon>Magnoliopsida</taxon>
        <taxon>eudicotyledons</taxon>
        <taxon>Gunneridae</taxon>
        <taxon>Pentapetalae</taxon>
        <taxon>asterids</taxon>
        <taxon>campanulids</taxon>
        <taxon>Asterales</taxon>
        <taxon>Asteraceae</taxon>
        <taxon>Cichorioideae</taxon>
        <taxon>Cichorieae</taxon>
        <taxon>Lactucinae</taxon>
        <taxon>Lactuca</taxon>
    </lineage>
</organism>
<sequence length="103" mass="11953">MERFDPDTKHGWRAQTLSSISLPPLPLVAFLAIVVFLLSLSEYSNFKSWSSYVGINFQLLLFLMPVILVFFLSSSWIIEGRWFNLGSRKRKDLMNTTQVSDEY</sequence>
<protein>
    <recommendedName>
        <fullName evidence="4">Transmembrane protein</fullName>
    </recommendedName>
</protein>
<evidence type="ECO:0000313" key="3">
    <source>
        <dbReference type="Proteomes" id="UP001177003"/>
    </source>
</evidence>
<dbReference type="EMBL" id="OX465084">
    <property type="protein sequence ID" value="CAI9299340.1"/>
    <property type="molecule type" value="Genomic_DNA"/>
</dbReference>
<accession>A0AA35ZUW8</accession>
<keyword evidence="1" id="KW-0472">Membrane</keyword>
<feature type="transmembrane region" description="Helical" evidence="1">
    <location>
        <begin position="52"/>
        <end position="78"/>
    </location>
</feature>
<dbReference type="AlphaFoldDB" id="A0AA35ZUW8"/>
<keyword evidence="1" id="KW-0812">Transmembrane</keyword>
<keyword evidence="1" id="KW-1133">Transmembrane helix</keyword>
<proteinExistence type="predicted"/>
<keyword evidence="3" id="KW-1185">Reference proteome</keyword>
<evidence type="ECO:0008006" key="4">
    <source>
        <dbReference type="Google" id="ProtNLM"/>
    </source>
</evidence>
<reference evidence="2" key="1">
    <citation type="submission" date="2023-04" db="EMBL/GenBank/DDBJ databases">
        <authorList>
            <person name="Vijverberg K."/>
            <person name="Xiong W."/>
            <person name="Schranz E."/>
        </authorList>
    </citation>
    <scope>NUCLEOTIDE SEQUENCE</scope>
</reference>
<gene>
    <name evidence="2" type="ORF">LSALG_LOCUS38054</name>
</gene>